<dbReference type="PROSITE" id="PS00793">
    <property type="entry name" value="DHPS_2"/>
    <property type="match status" value="1"/>
</dbReference>
<dbReference type="GO" id="GO:0046872">
    <property type="term" value="F:metal ion binding"/>
    <property type="evidence" value="ECO:0007669"/>
    <property type="project" value="UniProtKB-KW"/>
</dbReference>
<comment type="similarity">
    <text evidence="9">In the C-terminal section; belongs to the DHPS family.</text>
</comment>
<dbReference type="Pfam" id="PF00809">
    <property type="entry name" value="Pterin_bind"/>
    <property type="match status" value="1"/>
</dbReference>
<evidence type="ECO:0000256" key="4">
    <source>
        <dbReference type="ARBA" id="ARBA00001946"/>
    </source>
</evidence>
<dbReference type="NCBIfam" id="TIGR01498">
    <property type="entry name" value="folK"/>
    <property type="match status" value="1"/>
</dbReference>
<comment type="pathway">
    <text evidence="7">Cofactor biosynthesis; tetrahydrofolate biosynthesis; 2-amino-4-hydroxy-6-hydroxymethyl-7,8-dihydropteridine diphosphate from 7,8-dihydroneopterin triphosphate: step 4/4.</text>
</comment>
<evidence type="ECO:0000256" key="24">
    <source>
        <dbReference type="ARBA" id="ARBA00068111"/>
    </source>
</evidence>
<dbReference type="FunFam" id="3.20.20.20:FF:000006">
    <property type="entry name" value="Dihydropteroate synthase"/>
    <property type="match status" value="1"/>
</dbReference>
<reference evidence="26" key="1">
    <citation type="submission" date="2021-03" db="EMBL/GenBank/DDBJ databases">
        <title>Comparative genomics and phylogenomic investigation of the class Geoglossomycetes provide insights into ecological specialization and systematics.</title>
        <authorList>
            <person name="Melie T."/>
            <person name="Pirro S."/>
            <person name="Miller A.N."/>
            <person name="Quandt A."/>
        </authorList>
    </citation>
    <scope>NUCLEOTIDE SEQUENCE</scope>
    <source>
        <strain evidence="26">CAQ_001_2017</strain>
    </source>
</reference>
<accession>A0A9P8LIE6</accession>
<comment type="function">
    <text evidence="21">Catalyzes three sequential steps of tetrahydrofolate biosynthesis.</text>
</comment>
<dbReference type="EC" id="2.7.6.3" evidence="12"/>
<dbReference type="PANTHER" id="PTHR20941">
    <property type="entry name" value="FOLATE SYNTHESIS PROTEINS"/>
    <property type="match status" value="1"/>
</dbReference>
<dbReference type="InterPro" id="IPR045031">
    <property type="entry name" value="DHP_synth-like"/>
</dbReference>
<dbReference type="Pfam" id="PF01288">
    <property type="entry name" value="HPPK"/>
    <property type="match status" value="1"/>
</dbReference>
<keyword evidence="15" id="KW-0547">Nucleotide-binding</keyword>
<dbReference type="SUPFAM" id="SSF55620">
    <property type="entry name" value="Tetrahydrobiopterin biosynthesis enzymes-like"/>
    <property type="match status" value="1"/>
</dbReference>
<evidence type="ECO:0000256" key="15">
    <source>
        <dbReference type="ARBA" id="ARBA00022741"/>
    </source>
</evidence>
<proteinExistence type="inferred from homology"/>
<dbReference type="GO" id="GO:0005740">
    <property type="term" value="C:mitochondrial envelope"/>
    <property type="evidence" value="ECO:0007669"/>
    <property type="project" value="TreeGrafter"/>
</dbReference>
<dbReference type="InterPro" id="IPR035907">
    <property type="entry name" value="Hppk_sf"/>
</dbReference>
<comment type="catalytic activity">
    <reaction evidence="1">
        <text>(7,8-dihydropterin-6-yl)methyl diphosphate + 4-aminobenzoate = 7,8-dihydropteroate + diphosphate</text>
        <dbReference type="Rhea" id="RHEA:19949"/>
        <dbReference type="ChEBI" id="CHEBI:17836"/>
        <dbReference type="ChEBI" id="CHEBI:17839"/>
        <dbReference type="ChEBI" id="CHEBI:33019"/>
        <dbReference type="ChEBI" id="CHEBI:72950"/>
        <dbReference type="EC" id="2.5.1.15"/>
    </reaction>
</comment>
<evidence type="ECO:0000256" key="13">
    <source>
        <dbReference type="ARBA" id="ARBA00022679"/>
    </source>
</evidence>
<dbReference type="GO" id="GO:0005524">
    <property type="term" value="F:ATP binding"/>
    <property type="evidence" value="ECO:0007669"/>
    <property type="project" value="UniProtKB-KW"/>
</dbReference>
<keyword evidence="16" id="KW-0418">Kinase</keyword>
<dbReference type="InterPro" id="IPR006157">
    <property type="entry name" value="FolB_dom"/>
</dbReference>
<comment type="caution">
    <text evidence="26">The sequence shown here is derived from an EMBL/GenBank/DDBJ whole genome shotgun (WGS) entry which is preliminary data.</text>
</comment>
<feature type="domain" description="Pterin-binding" evidence="25">
    <location>
        <begin position="442"/>
        <end position="705"/>
    </location>
</feature>
<dbReference type="Gene3D" id="3.30.70.560">
    <property type="entry name" value="7,8-Dihydro-6-hydroxymethylpterin-pyrophosphokinase HPPK"/>
    <property type="match status" value="1"/>
</dbReference>
<dbReference type="GO" id="GO:0004150">
    <property type="term" value="F:dihydroneopterin aldolase activity"/>
    <property type="evidence" value="ECO:0007669"/>
    <property type="project" value="UniProtKB-EC"/>
</dbReference>
<evidence type="ECO:0000256" key="16">
    <source>
        <dbReference type="ARBA" id="ARBA00022777"/>
    </source>
</evidence>
<keyword evidence="17" id="KW-0067">ATP-binding</keyword>
<dbReference type="Proteomes" id="UP000750711">
    <property type="component" value="Unassembled WGS sequence"/>
</dbReference>
<name>A0A9P8LIE6_9PEZI</name>
<dbReference type="EC" id="2.5.1.15" evidence="10"/>
<evidence type="ECO:0000256" key="19">
    <source>
        <dbReference type="ARBA" id="ARBA00022909"/>
    </source>
</evidence>
<keyword evidence="20" id="KW-0511">Multifunctional enzyme</keyword>
<dbReference type="Gene3D" id="3.20.20.20">
    <property type="entry name" value="Dihydropteroate synthase-like"/>
    <property type="match status" value="1"/>
</dbReference>
<evidence type="ECO:0000259" key="25">
    <source>
        <dbReference type="PROSITE" id="PS50972"/>
    </source>
</evidence>
<evidence type="ECO:0000313" key="27">
    <source>
        <dbReference type="Proteomes" id="UP000750711"/>
    </source>
</evidence>
<sequence>MVLLRKIPSVRTNLSILRRKLYNHNAKDCKSAARETDNDLSVSVFLRANSILASAEDGVERTIGHHQVYESLKKIAAENRFSTDIYHVGRIVADHALTISPKIQEARIRIRLLGKEGSHLEKSGPDLIDRSQHGELQISKLREDPPLKGTISQTWSTELIEYTVKNLPLKVAIGTLTHKRGRDQPILLDVTLRAQARDNVRNDDDQRLGGNHVSSNSQPALGYFRLIDDIVELVDTSSFLTTEALASKIADIMFSSWSSKGIPHTLDEVTIRIRKPGVYKEASTVGVEITRTKAMHGSADSGFITQLNAKGKHQAFIALGSNLGDRVGMIQRACTEMDQRGIRVVRTSGLWETDAMYVEEQPRFINGACEVETMLAPIELLDQLQDIENMLGRKKLVEKGPRNIDLDILLYDDLAMNEERLTIPHKLMFEREFVLRPLCESTLVMAILNLSPDSFSNDGRHCNNATDIIDTVSAFISSGASIIDIGGQSTRPGASDVGEQEELARVLPAINAIRSSPLICHVCISVDTYRSSVAEAAIAAGADIINDISAGVMDPDMFPTLARLGCTVCLMHTRGTPLNMTSLTDYPNGVIPTVAAELLGRIRAAEATGIRRWRIILDPGIGFAKTQNQNLEILRSLDALRDYEGLHGLPWLVGPSRKGFVGRITGVAKPKNRTWGTAGALAACVAGGADIVRVHDVSEMSKVVKMADAIWRV</sequence>
<comment type="catalytic activity">
    <reaction evidence="2">
        <text>6-hydroxymethyl-7,8-dihydropterin + ATP = (7,8-dihydropterin-6-yl)methyl diphosphate + AMP + H(+)</text>
        <dbReference type="Rhea" id="RHEA:11412"/>
        <dbReference type="ChEBI" id="CHEBI:15378"/>
        <dbReference type="ChEBI" id="CHEBI:30616"/>
        <dbReference type="ChEBI" id="CHEBI:44841"/>
        <dbReference type="ChEBI" id="CHEBI:72950"/>
        <dbReference type="ChEBI" id="CHEBI:456215"/>
        <dbReference type="EC" id="2.7.6.3"/>
    </reaction>
</comment>
<dbReference type="GO" id="GO:0046654">
    <property type="term" value="P:tetrahydrofolate biosynthetic process"/>
    <property type="evidence" value="ECO:0007669"/>
    <property type="project" value="TreeGrafter"/>
</dbReference>
<dbReference type="InterPro" id="IPR000489">
    <property type="entry name" value="Pterin-binding_dom"/>
</dbReference>
<evidence type="ECO:0000256" key="17">
    <source>
        <dbReference type="ARBA" id="ARBA00022840"/>
    </source>
</evidence>
<evidence type="ECO:0000256" key="20">
    <source>
        <dbReference type="ARBA" id="ARBA00023268"/>
    </source>
</evidence>
<evidence type="ECO:0000256" key="8">
    <source>
        <dbReference type="ARBA" id="ARBA00009640"/>
    </source>
</evidence>
<comment type="similarity">
    <text evidence="22">In the central section; belongs to the HPPK family.</text>
</comment>
<dbReference type="GO" id="GO:0004156">
    <property type="term" value="F:dihydropteroate synthase activity"/>
    <property type="evidence" value="ECO:0007669"/>
    <property type="project" value="UniProtKB-EC"/>
</dbReference>
<keyword evidence="19" id="KW-0289">Folate biosynthesis</keyword>
<evidence type="ECO:0000256" key="18">
    <source>
        <dbReference type="ARBA" id="ARBA00022842"/>
    </source>
</evidence>
<dbReference type="CDD" id="cd00739">
    <property type="entry name" value="DHPS"/>
    <property type="match status" value="1"/>
</dbReference>
<organism evidence="26 27">
    <name type="scientific">Trichoglossum hirsutum</name>
    <dbReference type="NCBI Taxonomy" id="265104"/>
    <lineage>
        <taxon>Eukaryota</taxon>
        <taxon>Fungi</taxon>
        <taxon>Dikarya</taxon>
        <taxon>Ascomycota</taxon>
        <taxon>Pezizomycotina</taxon>
        <taxon>Geoglossomycetes</taxon>
        <taxon>Geoglossales</taxon>
        <taxon>Geoglossaceae</taxon>
        <taxon>Trichoglossum</taxon>
    </lineage>
</organism>
<evidence type="ECO:0000256" key="23">
    <source>
        <dbReference type="ARBA" id="ARBA00067568"/>
    </source>
</evidence>
<keyword evidence="18" id="KW-0460">Magnesium</keyword>
<dbReference type="PANTHER" id="PTHR20941:SF1">
    <property type="entry name" value="FOLIC ACID SYNTHESIS PROTEIN FOL1"/>
    <property type="match status" value="1"/>
</dbReference>
<evidence type="ECO:0000256" key="5">
    <source>
        <dbReference type="ARBA" id="ARBA00004763"/>
    </source>
</evidence>
<evidence type="ECO:0000256" key="12">
    <source>
        <dbReference type="ARBA" id="ARBA00013253"/>
    </source>
</evidence>
<evidence type="ECO:0000256" key="14">
    <source>
        <dbReference type="ARBA" id="ARBA00022723"/>
    </source>
</evidence>
<comment type="cofactor">
    <cofactor evidence="4">
        <name>Mg(2+)</name>
        <dbReference type="ChEBI" id="CHEBI:18420"/>
    </cofactor>
</comment>
<dbReference type="InterPro" id="IPR000550">
    <property type="entry name" value="Hppk"/>
</dbReference>
<dbReference type="Pfam" id="PF02152">
    <property type="entry name" value="FolB"/>
    <property type="match status" value="1"/>
</dbReference>
<comment type="pathway">
    <text evidence="5">Cofactor biosynthesis; tetrahydrofolate biosynthesis; 7,8-dihydrofolate from 2-amino-4-hydroxy-6-hydroxymethyl-7,8-dihydropteridine diphosphate and 4-aminobenzoate: step 1/2.</text>
</comment>
<gene>
    <name evidence="26" type="ORF">GP486_000705</name>
</gene>
<comment type="similarity">
    <text evidence="8">In the N-terminal section; belongs to the DHNA family.</text>
</comment>
<evidence type="ECO:0000256" key="10">
    <source>
        <dbReference type="ARBA" id="ARBA00012458"/>
    </source>
</evidence>
<comment type="pathway">
    <text evidence="6">Cofactor biosynthesis; tetrahydrofolate biosynthesis; 2-amino-4-hydroxy-6-hydroxymethyl-7,8-dihydropteridine diphosphate from 7,8-dihydroneopterin triphosphate: step 3/4.</text>
</comment>
<dbReference type="GO" id="GO:0016301">
    <property type="term" value="F:kinase activity"/>
    <property type="evidence" value="ECO:0007669"/>
    <property type="project" value="UniProtKB-KW"/>
</dbReference>
<evidence type="ECO:0000313" key="26">
    <source>
        <dbReference type="EMBL" id="KAH0565902.1"/>
    </source>
</evidence>
<dbReference type="SUPFAM" id="SSF55083">
    <property type="entry name" value="6-hydroxymethyl-7,8-dihydropterin pyrophosphokinase, HPPK"/>
    <property type="match status" value="1"/>
</dbReference>
<evidence type="ECO:0000256" key="11">
    <source>
        <dbReference type="ARBA" id="ARBA00013043"/>
    </source>
</evidence>
<evidence type="ECO:0000256" key="22">
    <source>
        <dbReference type="ARBA" id="ARBA00061548"/>
    </source>
</evidence>
<dbReference type="Gene3D" id="3.30.1130.10">
    <property type="match status" value="1"/>
</dbReference>
<dbReference type="InterPro" id="IPR043133">
    <property type="entry name" value="GTP-CH-I_C/QueF"/>
</dbReference>
<dbReference type="GO" id="GO:0046656">
    <property type="term" value="P:folic acid biosynthetic process"/>
    <property type="evidence" value="ECO:0007669"/>
    <property type="project" value="UniProtKB-KW"/>
</dbReference>
<keyword evidence="14" id="KW-0479">Metal-binding</keyword>
<dbReference type="EC" id="4.1.2.25" evidence="11"/>
<dbReference type="EMBL" id="JAGHQM010000051">
    <property type="protein sequence ID" value="KAH0565902.1"/>
    <property type="molecule type" value="Genomic_DNA"/>
</dbReference>
<dbReference type="GO" id="GO:0003848">
    <property type="term" value="F:2-amino-4-hydroxy-6-hydroxymethyldihydropteridine diphosphokinase activity"/>
    <property type="evidence" value="ECO:0007669"/>
    <property type="project" value="UniProtKB-EC"/>
</dbReference>
<keyword evidence="13" id="KW-0808">Transferase</keyword>
<comment type="catalytic activity">
    <reaction evidence="3">
        <text>7,8-dihydroneopterin = 6-hydroxymethyl-7,8-dihydropterin + glycolaldehyde</text>
        <dbReference type="Rhea" id="RHEA:10540"/>
        <dbReference type="ChEBI" id="CHEBI:17001"/>
        <dbReference type="ChEBI" id="CHEBI:17071"/>
        <dbReference type="ChEBI" id="CHEBI:44841"/>
        <dbReference type="EC" id="4.1.2.25"/>
    </reaction>
</comment>
<dbReference type="AlphaFoldDB" id="A0A9P8LIE6"/>
<protein>
    <recommendedName>
        <fullName evidence="23">Folic acid synthesis protein FOL1</fullName>
        <ecNumber evidence="10">2.5.1.15</ecNumber>
        <ecNumber evidence="12">2.7.6.3</ecNumber>
        <ecNumber evidence="11">4.1.2.25</ecNumber>
    </recommendedName>
    <alternativeName>
        <fullName evidence="24">Folic acid synthesis protein fol1</fullName>
    </alternativeName>
</protein>
<evidence type="ECO:0000256" key="9">
    <source>
        <dbReference type="ARBA" id="ARBA00009951"/>
    </source>
</evidence>
<evidence type="ECO:0000256" key="3">
    <source>
        <dbReference type="ARBA" id="ARBA00001353"/>
    </source>
</evidence>
<evidence type="ECO:0000256" key="2">
    <source>
        <dbReference type="ARBA" id="ARBA00000198"/>
    </source>
</evidence>
<evidence type="ECO:0000256" key="7">
    <source>
        <dbReference type="ARBA" id="ARBA00005051"/>
    </source>
</evidence>
<dbReference type="CDD" id="cd00483">
    <property type="entry name" value="HPPK"/>
    <property type="match status" value="1"/>
</dbReference>
<evidence type="ECO:0000256" key="1">
    <source>
        <dbReference type="ARBA" id="ARBA00000012"/>
    </source>
</evidence>
<dbReference type="InterPro" id="IPR011005">
    <property type="entry name" value="Dihydropteroate_synth-like_sf"/>
</dbReference>
<evidence type="ECO:0000256" key="21">
    <source>
        <dbReference type="ARBA" id="ARBA00058009"/>
    </source>
</evidence>
<dbReference type="InterPro" id="IPR006390">
    <property type="entry name" value="DHP_synth_dom"/>
</dbReference>
<keyword evidence="27" id="KW-1185">Reference proteome</keyword>
<dbReference type="SUPFAM" id="SSF51717">
    <property type="entry name" value="Dihydropteroate synthetase-like"/>
    <property type="match status" value="1"/>
</dbReference>
<dbReference type="SMART" id="SM00905">
    <property type="entry name" value="FolB"/>
    <property type="match status" value="1"/>
</dbReference>
<dbReference type="NCBIfam" id="TIGR01496">
    <property type="entry name" value="DHPS"/>
    <property type="match status" value="1"/>
</dbReference>
<evidence type="ECO:0000256" key="6">
    <source>
        <dbReference type="ARBA" id="ARBA00005013"/>
    </source>
</evidence>
<dbReference type="PROSITE" id="PS50972">
    <property type="entry name" value="PTERIN_BINDING"/>
    <property type="match status" value="1"/>
</dbReference>